<sequence>MSVWSRSLSLSVHRTVLQCSSRRIMTSSSLRDSNDSDKSTNNSAVIEDTVYKYLAGSRVSYDKGKPRVGYNPFSKGISLDWVAFLSQQRDLDTLIEDQLKEKKMAKLREQQSYMQERRIQMGGELVMARFVVYLEGKVKLYGDDHWYCRETERIKSLPLEKTPGLTVEAADLTDSMLIYEGLENLFQAQSILHLGLSQSSHLDEWGISRLAMIPSLVSLDLSHNSYITERCLIPLQFLPNLQKLNITGIKYFTDQPLALTFLEELLPNCVITADNDVLKTDH</sequence>
<comment type="caution">
    <text evidence="1">The sequence shown here is derived from an EMBL/GenBank/DDBJ whole genome shotgun (WGS) entry which is preliminary data.</text>
</comment>
<gene>
    <name evidence="1" type="ORF">EB796_019653</name>
</gene>
<keyword evidence="2" id="KW-1185">Reference proteome</keyword>
<dbReference type="SUPFAM" id="SSF52047">
    <property type="entry name" value="RNI-like"/>
    <property type="match status" value="1"/>
</dbReference>
<evidence type="ECO:0000313" key="2">
    <source>
        <dbReference type="Proteomes" id="UP000593567"/>
    </source>
</evidence>
<organism evidence="1 2">
    <name type="scientific">Bugula neritina</name>
    <name type="common">Brown bryozoan</name>
    <name type="synonym">Sertularia neritina</name>
    <dbReference type="NCBI Taxonomy" id="10212"/>
    <lineage>
        <taxon>Eukaryota</taxon>
        <taxon>Metazoa</taxon>
        <taxon>Spiralia</taxon>
        <taxon>Lophotrochozoa</taxon>
        <taxon>Bryozoa</taxon>
        <taxon>Gymnolaemata</taxon>
        <taxon>Cheilostomatida</taxon>
        <taxon>Flustrina</taxon>
        <taxon>Buguloidea</taxon>
        <taxon>Bugulidae</taxon>
        <taxon>Bugula</taxon>
    </lineage>
</organism>
<name>A0A7J7J744_BUGNE</name>
<dbReference type="Gene3D" id="3.80.10.10">
    <property type="entry name" value="Ribonuclease Inhibitor"/>
    <property type="match status" value="1"/>
</dbReference>
<evidence type="ECO:0008006" key="3">
    <source>
        <dbReference type="Google" id="ProtNLM"/>
    </source>
</evidence>
<dbReference type="EMBL" id="VXIV02002912">
    <property type="protein sequence ID" value="KAF6022040.1"/>
    <property type="molecule type" value="Genomic_DNA"/>
</dbReference>
<dbReference type="InterPro" id="IPR032675">
    <property type="entry name" value="LRR_dom_sf"/>
</dbReference>
<proteinExistence type="predicted"/>
<reference evidence="1" key="1">
    <citation type="submission" date="2020-06" db="EMBL/GenBank/DDBJ databases">
        <title>Draft genome of Bugula neritina, a colonial animal packing powerful symbionts and potential medicines.</title>
        <authorList>
            <person name="Rayko M."/>
        </authorList>
    </citation>
    <scope>NUCLEOTIDE SEQUENCE [LARGE SCALE GENOMIC DNA]</scope>
    <source>
        <strain evidence="1">Kwan_BN1</strain>
    </source>
</reference>
<dbReference type="OrthoDB" id="1708588at2759"/>
<evidence type="ECO:0000313" key="1">
    <source>
        <dbReference type="EMBL" id="KAF6022040.1"/>
    </source>
</evidence>
<dbReference type="Proteomes" id="UP000593567">
    <property type="component" value="Unassembled WGS sequence"/>
</dbReference>
<accession>A0A7J7J744</accession>
<protein>
    <recommendedName>
        <fullName evidence="3">ATP5S</fullName>
    </recommendedName>
</protein>
<dbReference type="AlphaFoldDB" id="A0A7J7J744"/>